<gene>
    <name evidence="3" type="ORF">MNEG_5066</name>
</gene>
<evidence type="ECO:0000259" key="2">
    <source>
        <dbReference type="PROSITE" id="PS00036"/>
    </source>
</evidence>
<accession>A0A0D2MIM5</accession>
<dbReference type="GO" id="GO:0003700">
    <property type="term" value="F:DNA-binding transcription factor activity"/>
    <property type="evidence" value="ECO:0007669"/>
    <property type="project" value="InterPro"/>
</dbReference>
<evidence type="ECO:0000313" key="3">
    <source>
        <dbReference type="EMBL" id="KIZ02890.1"/>
    </source>
</evidence>
<dbReference type="CDD" id="cd14686">
    <property type="entry name" value="bZIP"/>
    <property type="match status" value="1"/>
</dbReference>
<protein>
    <recommendedName>
        <fullName evidence="2">BZIP domain-containing protein</fullName>
    </recommendedName>
</protein>
<dbReference type="EMBL" id="KK100956">
    <property type="protein sequence ID" value="KIZ02890.1"/>
    <property type="molecule type" value="Genomic_DNA"/>
</dbReference>
<dbReference type="PROSITE" id="PS00036">
    <property type="entry name" value="BZIP_BASIC"/>
    <property type="match status" value="1"/>
</dbReference>
<feature type="region of interest" description="Disordered" evidence="1">
    <location>
        <begin position="90"/>
        <end position="162"/>
    </location>
</feature>
<dbReference type="InterPro" id="IPR046347">
    <property type="entry name" value="bZIP_sf"/>
</dbReference>
<organism evidence="3 4">
    <name type="scientific">Monoraphidium neglectum</name>
    <dbReference type="NCBI Taxonomy" id="145388"/>
    <lineage>
        <taxon>Eukaryota</taxon>
        <taxon>Viridiplantae</taxon>
        <taxon>Chlorophyta</taxon>
        <taxon>core chlorophytes</taxon>
        <taxon>Chlorophyceae</taxon>
        <taxon>CS clade</taxon>
        <taxon>Sphaeropleales</taxon>
        <taxon>Selenastraceae</taxon>
        <taxon>Monoraphidium</taxon>
    </lineage>
</organism>
<evidence type="ECO:0000256" key="1">
    <source>
        <dbReference type="SAM" id="MobiDB-lite"/>
    </source>
</evidence>
<dbReference type="Gene3D" id="1.20.5.170">
    <property type="match status" value="1"/>
</dbReference>
<evidence type="ECO:0000313" key="4">
    <source>
        <dbReference type="Proteomes" id="UP000054498"/>
    </source>
</evidence>
<dbReference type="Proteomes" id="UP000054498">
    <property type="component" value="Unassembled WGS sequence"/>
</dbReference>
<dbReference type="OrthoDB" id="551620at2759"/>
<reference evidence="3 4" key="1">
    <citation type="journal article" date="2013" name="BMC Genomics">
        <title>Reconstruction of the lipid metabolism for the microalga Monoraphidium neglectum from its genome sequence reveals characteristics suitable for biofuel production.</title>
        <authorList>
            <person name="Bogen C."/>
            <person name="Al-Dilaimi A."/>
            <person name="Albersmeier A."/>
            <person name="Wichmann J."/>
            <person name="Grundmann M."/>
            <person name="Rupp O."/>
            <person name="Lauersen K.J."/>
            <person name="Blifernez-Klassen O."/>
            <person name="Kalinowski J."/>
            <person name="Goesmann A."/>
            <person name="Mussgnug J.H."/>
            <person name="Kruse O."/>
        </authorList>
    </citation>
    <scope>NUCLEOTIDE SEQUENCE [LARGE SCALE GENOMIC DNA]</scope>
    <source>
        <strain evidence="3 4">SAG 48.87</strain>
    </source>
</reference>
<dbReference type="GeneID" id="25737943"/>
<dbReference type="AlphaFoldDB" id="A0A0D2MIM5"/>
<proteinExistence type="predicted"/>
<feature type="compositionally biased region" description="Pro residues" evidence="1">
    <location>
        <begin position="94"/>
        <end position="106"/>
    </location>
</feature>
<feature type="domain" description="BZIP" evidence="2">
    <location>
        <begin position="147"/>
        <end position="160"/>
    </location>
</feature>
<dbReference type="SUPFAM" id="SSF57959">
    <property type="entry name" value="Leucine zipper domain"/>
    <property type="match status" value="1"/>
</dbReference>
<dbReference type="RefSeq" id="XP_013901909.1">
    <property type="nucleotide sequence ID" value="XM_014046455.1"/>
</dbReference>
<dbReference type="SMART" id="SM00338">
    <property type="entry name" value="BRLZ"/>
    <property type="match status" value="1"/>
</dbReference>
<dbReference type="InterPro" id="IPR004827">
    <property type="entry name" value="bZIP"/>
</dbReference>
<sequence>MAGGALAGMAALDALTGGHAALAELNAQAALLAGLPSNLQQMVPPIAPLQGIQTESQTIDALQQAILATINTSGSGMPNLFAALHTLGAEQGAPAPPQPSAPPPQPQSQLEEETSEQGGASGSRKARRRASDVEEEDDGNRTLANTREKNRLAQRRFREKQKATISEQKDKLDHMARQLDDYKREVQLLREENNILRAKLEGRATLHQHMITDPPMG</sequence>
<dbReference type="KEGG" id="mng:MNEG_5066"/>
<keyword evidence="4" id="KW-1185">Reference proteome</keyword>
<name>A0A0D2MIM5_9CHLO</name>